<keyword evidence="1" id="KW-0805">Transcription regulation</keyword>
<evidence type="ECO:0000256" key="4">
    <source>
        <dbReference type="ARBA" id="ARBA00023242"/>
    </source>
</evidence>
<reference evidence="8 9" key="1">
    <citation type="submission" date="2024-04" db="EMBL/GenBank/DDBJ databases">
        <title>Tritrichomonas musculus Genome.</title>
        <authorList>
            <person name="Alves-Ferreira E."/>
            <person name="Grigg M."/>
            <person name="Lorenzi H."/>
            <person name="Galac M."/>
        </authorList>
    </citation>
    <scope>NUCLEOTIDE SEQUENCE [LARGE SCALE GENOMIC DNA]</scope>
    <source>
        <strain evidence="8 9">EAF2021</strain>
    </source>
</reference>
<evidence type="ECO:0008006" key="10">
    <source>
        <dbReference type="Google" id="ProtNLM"/>
    </source>
</evidence>
<gene>
    <name evidence="8" type="ORF">M9Y10_006070</name>
</gene>
<protein>
    <recommendedName>
        <fullName evidence="10">Myb-like DNA-binding domain containing protein</fullName>
    </recommendedName>
</protein>
<dbReference type="PANTHER" id="PTHR46621">
    <property type="entry name" value="SNRNA-ACTIVATING PROTEIN COMPLEX SUBUNIT 4"/>
    <property type="match status" value="1"/>
</dbReference>
<dbReference type="SMART" id="SM00717">
    <property type="entry name" value="SANT"/>
    <property type="match status" value="2"/>
</dbReference>
<dbReference type="SUPFAM" id="SSF46689">
    <property type="entry name" value="Homeodomain-like"/>
    <property type="match status" value="1"/>
</dbReference>
<dbReference type="CDD" id="cd00167">
    <property type="entry name" value="SANT"/>
    <property type="match status" value="2"/>
</dbReference>
<dbReference type="InterPro" id="IPR051575">
    <property type="entry name" value="Myb-like_DNA-bd"/>
</dbReference>
<feature type="domain" description="Myb-like" evidence="6">
    <location>
        <begin position="3"/>
        <end position="55"/>
    </location>
</feature>
<dbReference type="InterPro" id="IPR001005">
    <property type="entry name" value="SANT/Myb"/>
</dbReference>
<dbReference type="Gene3D" id="1.10.10.60">
    <property type="entry name" value="Homeodomain-like"/>
    <property type="match status" value="2"/>
</dbReference>
<dbReference type="Proteomes" id="UP001470230">
    <property type="component" value="Unassembled WGS sequence"/>
</dbReference>
<feature type="domain" description="HTH myb-type" evidence="7">
    <location>
        <begin position="3"/>
        <end position="59"/>
    </location>
</feature>
<accession>A0ABR2JDT6</accession>
<keyword evidence="4" id="KW-0539">Nucleus</keyword>
<keyword evidence="3" id="KW-0804">Transcription</keyword>
<evidence type="ECO:0000256" key="5">
    <source>
        <dbReference type="SAM" id="MobiDB-lite"/>
    </source>
</evidence>
<dbReference type="PANTHER" id="PTHR46621:SF1">
    <property type="entry name" value="SNRNA-ACTIVATING PROTEIN COMPLEX SUBUNIT 4"/>
    <property type="match status" value="1"/>
</dbReference>
<dbReference type="EMBL" id="JAPFFF010000012">
    <property type="protein sequence ID" value="KAK8875894.1"/>
    <property type="molecule type" value="Genomic_DNA"/>
</dbReference>
<sequence>MMSKAKVRRSFTNEEDRHLRKLVRKFGSKNKWNEISALMKTRDPRQCRDRWNYYLSPKNNADKWTEEEDRLLFDLYEQRGRKWATFKPYFNGRTTVNIKSRWYFLNRNKGNNENAEKNAKSSDPNINLNNNISFENSIFPNSNIISDQIQNINNNDEIKTQMLKNQLQKSNPIQINYTSPHQIESGQPLFISSTNNQFFWNYNQTQNQVSNIKYNICGNSPNNFNNIQNSFFPIRDQKICNNQSNNFFSTYSLASSDENLYAFDNSQDFNNNELPKENDESSPNKKNNILDFEVNIDDFDEFINSLFSVNEN</sequence>
<evidence type="ECO:0000256" key="3">
    <source>
        <dbReference type="ARBA" id="ARBA00023163"/>
    </source>
</evidence>
<dbReference type="InterPro" id="IPR009057">
    <property type="entry name" value="Homeodomain-like_sf"/>
</dbReference>
<evidence type="ECO:0000259" key="7">
    <source>
        <dbReference type="PROSITE" id="PS51294"/>
    </source>
</evidence>
<evidence type="ECO:0000313" key="9">
    <source>
        <dbReference type="Proteomes" id="UP001470230"/>
    </source>
</evidence>
<organism evidence="8 9">
    <name type="scientific">Tritrichomonas musculus</name>
    <dbReference type="NCBI Taxonomy" id="1915356"/>
    <lineage>
        <taxon>Eukaryota</taxon>
        <taxon>Metamonada</taxon>
        <taxon>Parabasalia</taxon>
        <taxon>Tritrichomonadida</taxon>
        <taxon>Tritrichomonadidae</taxon>
        <taxon>Tritrichomonas</taxon>
    </lineage>
</organism>
<feature type="domain" description="Myb-like" evidence="6">
    <location>
        <begin position="56"/>
        <end position="102"/>
    </location>
</feature>
<feature type="compositionally biased region" description="Basic and acidic residues" evidence="5">
    <location>
        <begin position="274"/>
        <end position="283"/>
    </location>
</feature>
<dbReference type="PROSITE" id="PS51294">
    <property type="entry name" value="HTH_MYB"/>
    <property type="match status" value="2"/>
</dbReference>
<evidence type="ECO:0000256" key="2">
    <source>
        <dbReference type="ARBA" id="ARBA00023125"/>
    </source>
</evidence>
<keyword evidence="2" id="KW-0238">DNA-binding</keyword>
<dbReference type="Pfam" id="PF13921">
    <property type="entry name" value="Myb_DNA-bind_6"/>
    <property type="match status" value="1"/>
</dbReference>
<evidence type="ECO:0000313" key="8">
    <source>
        <dbReference type="EMBL" id="KAK8875894.1"/>
    </source>
</evidence>
<proteinExistence type="predicted"/>
<comment type="caution">
    <text evidence="8">The sequence shown here is derived from an EMBL/GenBank/DDBJ whole genome shotgun (WGS) entry which is preliminary data.</text>
</comment>
<dbReference type="PROSITE" id="PS50090">
    <property type="entry name" value="MYB_LIKE"/>
    <property type="match status" value="2"/>
</dbReference>
<keyword evidence="9" id="KW-1185">Reference proteome</keyword>
<feature type="domain" description="HTH myb-type" evidence="7">
    <location>
        <begin position="63"/>
        <end position="109"/>
    </location>
</feature>
<evidence type="ECO:0000259" key="6">
    <source>
        <dbReference type="PROSITE" id="PS50090"/>
    </source>
</evidence>
<name>A0ABR2JDT6_9EUKA</name>
<evidence type="ECO:0000256" key="1">
    <source>
        <dbReference type="ARBA" id="ARBA00023015"/>
    </source>
</evidence>
<feature type="region of interest" description="Disordered" evidence="5">
    <location>
        <begin position="266"/>
        <end position="286"/>
    </location>
</feature>
<dbReference type="InterPro" id="IPR017930">
    <property type="entry name" value="Myb_dom"/>
</dbReference>